<reference evidence="12 13" key="1">
    <citation type="journal article" date="2014" name="Proc. Natl. Acad. Sci. U.S.A.">
        <title>Trajectory and genomic determinants of fungal-pathogen speciation and host adaptation.</title>
        <authorList>
            <person name="Hu X."/>
            <person name="Xiao G."/>
            <person name="Zheng P."/>
            <person name="Shang Y."/>
            <person name="Su Y."/>
            <person name="Zhang X."/>
            <person name="Liu X."/>
            <person name="Zhan S."/>
            <person name="St Leger R.J."/>
            <person name="Wang C."/>
        </authorList>
    </citation>
    <scope>NUCLEOTIDE SEQUENCE [LARGE SCALE GENOMIC DNA]</scope>
    <source>
        <strain evidence="12 13">ARSEF 549</strain>
    </source>
</reference>
<name>A0A0B4F6I0_METAF</name>
<gene>
    <name evidence="12" type="ORF">MAN_02204</name>
</gene>
<accession>A0A0B4F6I0</accession>
<evidence type="ECO:0000313" key="13">
    <source>
        <dbReference type="Proteomes" id="UP000031186"/>
    </source>
</evidence>
<proteinExistence type="inferred from homology"/>
<evidence type="ECO:0000256" key="4">
    <source>
        <dbReference type="ARBA" id="ARBA00020410"/>
    </source>
</evidence>
<evidence type="ECO:0000313" key="12">
    <source>
        <dbReference type="EMBL" id="KID69690.1"/>
    </source>
</evidence>
<evidence type="ECO:0000256" key="2">
    <source>
        <dbReference type="ARBA" id="ARBA00004687"/>
    </source>
</evidence>
<evidence type="ECO:0000256" key="3">
    <source>
        <dbReference type="ARBA" id="ARBA00010345"/>
    </source>
</evidence>
<dbReference type="GO" id="GO:0000030">
    <property type="term" value="F:mannosyltransferase activity"/>
    <property type="evidence" value="ECO:0007669"/>
    <property type="project" value="TreeGrafter"/>
</dbReference>
<dbReference type="GO" id="GO:0006506">
    <property type="term" value="P:GPI anchor biosynthetic process"/>
    <property type="evidence" value="ECO:0007669"/>
    <property type="project" value="UniProtKB-UniPathway"/>
</dbReference>
<comment type="pathway">
    <text evidence="2 11">Glycolipid biosynthesis; glycosylphosphatidylinositol-anchor biosynthesis.</text>
</comment>
<dbReference type="PANTHER" id="PTHR28533">
    <property type="entry name" value="PROTEIN PBN1"/>
    <property type="match status" value="1"/>
</dbReference>
<comment type="similarity">
    <text evidence="3 11">Belongs to the PIGX family.</text>
</comment>
<evidence type="ECO:0000256" key="6">
    <source>
        <dbReference type="ARBA" id="ARBA00022692"/>
    </source>
</evidence>
<keyword evidence="13" id="KW-1185">Reference proteome</keyword>
<keyword evidence="7 11" id="KW-0256">Endoplasmic reticulum</keyword>
<dbReference type="EMBL" id="AZNF01000002">
    <property type="protein sequence ID" value="KID69690.1"/>
    <property type="molecule type" value="Genomic_DNA"/>
</dbReference>
<dbReference type="AlphaFoldDB" id="A0A0B4F6I0"/>
<dbReference type="InterPro" id="IPR042322">
    <property type="entry name" value="Pbn1"/>
</dbReference>
<evidence type="ECO:0000256" key="10">
    <source>
        <dbReference type="ARBA" id="ARBA00023180"/>
    </source>
</evidence>
<protein>
    <recommendedName>
        <fullName evidence="4 11">Protein PBN1</fullName>
    </recommendedName>
</protein>
<dbReference type="InterPro" id="IPR013233">
    <property type="entry name" value="PIG-X/PBN1"/>
</dbReference>
<evidence type="ECO:0000256" key="11">
    <source>
        <dbReference type="RuleBase" id="RU366056"/>
    </source>
</evidence>
<evidence type="ECO:0000256" key="5">
    <source>
        <dbReference type="ARBA" id="ARBA00022502"/>
    </source>
</evidence>
<evidence type="ECO:0000256" key="1">
    <source>
        <dbReference type="ARBA" id="ARBA00004643"/>
    </source>
</evidence>
<organism evidence="12 13">
    <name type="scientific">Metarhizium anisopliae (strain ARSEF 549)</name>
    <dbReference type="NCBI Taxonomy" id="3151832"/>
    <lineage>
        <taxon>Eukaryota</taxon>
        <taxon>Fungi</taxon>
        <taxon>Dikarya</taxon>
        <taxon>Ascomycota</taxon>
        <taxon>Pezizomycotina</taxon>
        <taxon>Sordariomycetes</taxon>
        <taxon>Hypocreomycetidae</taxon>
        <taxon>Hypocreales</taxon>
        <taxon>Clavicipitaceae</taxon>
        <taxon>Metarhizium</taxon>
    </lineage>
</organism>
<keyword evidence="10" id="KW-0325">Glycoprotein</keyword>
<keyword evidence="5 11" id="KW-0337">GPI-anchor biosynthesis</keyword>
<comment type="caution">
    <text evidence="12">The sequence shown here is derived from an EMBL/GenBank/DDBJ whole genome shotgun (WGS) entry which is preliminary data.</text>
</comment>
<evidence type="ECO:0000256" key="8">
    <source>
        <dbReference type="ARBA" id="ARBA00022989"/>
    </source>
</evidence>
<keyword evidence="8 11" id="KW-1133">Transmembrane helix</keyword>
<dbReference type="Pfam" id="PF08320">
    <property type="entry name" value="PIG-X"/>
    <property type="match status" value="1"/>
</dbReference>
<sequence length="624" mass="68224">MTKVGASGRLHQVGAPPVDQPIRRVASSSISMTRAHLHLSFGLQTDTEARNQDKAAKRYLSTGSTTGCVSRFECRSSSTWSLDLAHLPIISVLLPLGTLFVLLFAPLLPALPSGPLTDFRITLSQGDTSRSNMKERVTFVHAQGVDVDPGLLKVDANQLDGPSVKAARENRLTVEVAELPPELAGLLHAYRDISIRWASPLTYDTVEPFTSRLSPGLHVFSTPASENTGHDHLQAEAVYFSTSLWLNRLHVSRGQSFSPPAATFHQELEDLSAFIDWVTKEICSKEDSVCRSRAEALSDAVSLDILWDSTLRTLRISSLFPLTEQSINVAGSSTRRTEVGVFSKDTPPNQKPHEIGVSGFLTVLGENKKPSGTLFGFPSRHRVADAYFSSDFVSPTGLHPTLRLTLSSNTPPPTEDECGLHAYFTLPRTIFADRYQFADQLFLASKNLTASRYTSLPVDLEAPAYTTKTWGSSVLLQLAPPSSNEPESWTAEVPLHLRYLEPSVSGKVDIEIPYPAVFWACEPGAHMDLSNNPFDRTRLGYDGLFSENTVFWHATPQPAAGDRIMTPISVPVLKEDGAWLVGFGTAAAVALGFAWVLWKLAAVFAVSGYGSLSSETQMESKKRK</sequence>
<dbReference type="VEuPathDB" id="FungiDB:MAN_02204"/>
<dbReference type="HOGENOM" id="CLU_030047_0_0_1"/>
<feature type="transmembrane region" description="Helical" evidence="11">
    <location>
        <begin position="85"/>
        <end position="108"/>
    </location>
</feature>
<dbReference type="GO" id="GO:0005789">
    <property type="term" value="C:endoplasmic reticulum membrane"/>
    <property type="evidence" value="ECO:0007669"/>
    <property type="project" value="UniProtKB-SubCell"/>
</dbReference>
<dbReference type="PANTHER" id="PTHR28533:SF1">
    <property type="entry name" value="PROTEIN PBN1"/>
    <property type="match status" value="1"/>
</dbReference>
<dbReference type="Proteomes" id="UP000031186">
    <property type="component" value="Unassembled WGS sequence"/>
</dbReference>
<keyword evidence="6 11" id="KW-0812">Transmembrane</keyword>
<comment type="function">
    <text evidence="11">Required for proper folding and/or the stability of a subset of proteins in the endoplasmic reticulum. Component of glycosylphosphatidylinositol-mannosyltransferase 1 which transfers the first of the 4 mannoses in the GPI-anchor precursors during GPI-anchor biosynthesis. Probably acts by stabilizing the mannosyltransferase GPI14.</text>
</comment>
<comment type="subcellular location">
    <subcellularLocation>
        <location evidence="11">Endoplasmic reticulum membrane</location>
        <topology evidence="11">Single-pass membrane protein</topology>
    </subcellularLocation>
    <subcellularLocation>
        <location evidence="1">Endoplasmic reticulum membrane</location>
        <topology evidence="1">Single-pass type III membrane protein</topology>
    </subcellularLocation>
</comment>
<evidence type="ECO:0000256" key="7">
    <source>
        <dbReference type="ARBA" id="ARBA00022824"/>
    </source>
</evidence>
<dbReference type="GO" id="GO:1990529">
    <property type="term" value="C:glycosylphosphatidylinositol-mannosyltransferase I complex"/>
    <property type="evidence" value="ECO:0007669"/>
    <property type="project" value="TreeGrafter"/>
</dbReference>
<keyword evidence="9 11" id="KW-0472">Membrane</keyword>
<dbReference type="OrthoDB" id="5546453at2759"/>
<evidence type="ECO:0000256" key="9">
    <source>
        <dbReference type="ARBA" id="ARBA00023136"/>
    </source>
</evidence>
<feature type="non-terminal residue" evidence="12">
    <location>
        <position position="1"/>
    </location>
</feature>
<dbReference type="UniPathway" id="UPA00196"/>
<dbReference type="SMART" id="SM00780">
    <property type="entry name" value="PIG-X"/>
    <property type="match status" value="1"/>
</dbReference>